<dbReference type="Proteomes" id="UP001595925">
    <property type="component" value="Unassembled WGS sequence"/>
</dbReference>
<proteinExistence type="predicted"/>
<sequence>MVFGAILVVSSLPTRPLGVGLGLPFLTVGILAFRSAGGRQ</sequence>
<dbReference type="AlphaFoldDB" id="A0ABD5QEE0"/>
<keyword evidence="1" id="KW-1133">Transmembrane helix</keyword>
<keyword evidence="1" id="KW-0472">Membrane</keyword>
<dbReference type="RefSeq" id="WP_263623535.1">
    <property type="nucleotide sequence ID" value="NZ_JAIVEF010000001.1"/>
</dbReference>
<evidence type="ECO:0000256" key="1">
    <source>
        <dbReference type="SAM" id="Phobius"/>
    </source>
</evidence>
<protein>
    <submittedName>
        <fullName evidence="2">Uncharacterized protein</fullName>
    </submittedName>
</protein>
<accession>A0ABD5QEE0</accession>
<organism evidence="2 3">
    <name type="scientific">Saliphagus infecundisoli</name>
    <dbReference type="NCBI Taxonomy" id="1849069"/>
    <lineage>
        <taxon>Archaea</taxon>
        <taxon>Methanobacteriati</taxon>
        <taxon>Methanobacteriota</taxon>
        <taxon>Stenosarchaea group</taxon>
        <taxon>Halobacteria</taxon>
        <taxon>Halobacteriales</taxon>
        <taxon>Natrialbaceae</taxon>
        <taxon>Saliphagus</taxon>
    </lineage>
</organism>
<reference evidence="2 3" key="1">
    <citation type="journal article" date="2019" name="Int. J. Syst. Evol. Microbiol.">
        <title>The Global Catalogue of Microorganisms (GCM) 10K type strain sequencing project: providing services to taxonomists for standard genome sequencing and annotation.</title>
        <authorList>
            <consortium name="The Broad Institute Genomics Platform"/>
            <consortium name="The Broad Institute Genome Sequencing Center for Infectious Disease"/>
            <person name="Wu L."/>
            <person name="Ma J."/>
        </authorList>
    </citation>
    <scope>NUCLEOTIDE SEQUENCE [LARGE SCALE GENOMIC DNA]</scope>
    <source>
        <strain evidence="2 3">CGMCC 1.15824</strain>
    </source>
</reference>
<keyword evidence="3" id="KW-1185">Reference proteome</keyword>
<comment type="caution">
    <text evidence="2">The sequence shown here is derived from an EMBL/GenBank/DDBJ whole genome shotgun (WGS) entry which is preliminary data.</text>
</comment>
<feature type="transmembrane region" description="Helical" evidence="1">
    <location>
        <begin position="17"/>
        <end position="36"/>
    </location>
</feature>
<gene>
    <name evidence="2" type="ORF">ACFPFO_09685</name>
</gene>
<keyword evidence="1" id="KW-0812">Transmembrane</keyword>
<evidence type="ECO:0000313" key="2">
    <source>
        <dbReference type="EMBL" id="MFC4988018.1"/>
    </source>
</evidence>
<name>A0ABD5QEE0_9EURY</name>
<dbReference type="EMBL" id="JBHSJG010000036">
    <property type="protein sequence ID" value="MFC4988018.1"/>
    <property type="molecule type" value="Genomic_DNA"/>
</dbReference>
<evidence type="ECO:0000313" key="3">
    <source>
        <dbReference type="Proteomes" id="UP001595925"/>
    </source>
</evidence>